<keyword evidence="3" id="KW-1185">Reference proteome</keyword>
<evidence type="ECO:0000313" key="3">
    <source>
        <dbReference type="Proteomes" id="UP000295008"/>
    </source>
</evidence>
<dbReference type="RefSeq" id="WP_132016834.1">
    <property type="nucleotide sequence ID" value="NZ_SLUN01000042.1"/>
</dbReference>
<sequence length="141" mass="15506">MKRNFILGACFLLLMSVSGYVTFHTARAVTAKAARSYSGYLVCQSCAGASRGEAADGTRVPEHPELHTVACLRKPFCIASGYGIFIRGRDGKYVYYKLDQKGSALAYQNIVSKTVRADHLRVEVIGSLQNRIIVTENVIEK</sequence>
<keyword evidence="1" id="KW-0732">Signal</keyword>
<dbReference type="AlphaFoldDB" id="A0A4R1QZC3"/>
<dbReference type="OrthoDB" id="5845122at2"/>
<reference evidence="2 3" key="1">
    <citation type="submission" date="2019-03" db="EMBL/GenBank/DDBJ databases">
        <title>Genomic Encyclopedia of Type Strains, Phase IV (KMG-IV): sequencing the most valuable type-strain genomes for metagenomic binning, comparative biology and taxonomic classification.</title>
        <authorList>
            <person name="Goeker M."/>
        </authorList>
    </citation>
    <scope>NUCLEOTIDE SEQUENCE [LARGE SCALE GENOMIC DNA]</scope>
    <source>
        <strain evidence="2 3">LX-B</strain>
    </source>
</reference>
<evidence type="ECO:0000313" key="2">
    <source>
        <dbReference type="EMBL" id="TCL58329.1"/>
    </source>
</evidence>
<feature type="signal peptide" evidence="1">
    <location>
        <begin position="1"/>
        <end position="23"/>
    </location>
</feature>
<dbReference type="EMBL" id="SLUN01000042">
    <property type="protein sequence ID" value="TCL58329.1"/>
    <property type="molecule type" value="Genomic_DNA"/>
</dbReference>
<dbReference type="Proteomes" id="UP000295008">
    <property type="component" value="Unassembled WGS sequence"/>
</dbReference>
<organism evidence="2 3">
    <name type="scientific">Hydrogenispora ethanolica</name>
    <dbReference type="NCBI Taxonomy" id="1082276"/>
    <lineage>
        <taxon>Bacteria</taxon>
        <taxon>Bacillati</taxon>
        <taxon>Bacillota</taxon>
        <taxon>Hydrogenispora</taxon>
    </lineage>
</organism>
<accession>A0A4R1QZC3</accession>
<feature type="chain" id="PRO_5038481526" evidence="1">
    <location>
        <begin position="24"/>
        <end position="141"/>
    </location>
</feature>
<protein>
    <submittedName>
        <fullName evidence="2">Uncharacterized protein</fullName>
    </submittedName>
</protein>
<proteinExistence type="predicted"/>
<name>A0A4R1QZC3_HYDET</name>
<gene>
    <name evidence="2" type="ORF">EDC14_104222</name>
</gene>
<comment type="caution">
    <text evidence="2">The sequence shown here is derived from an EMBL/GenBank/DDBJ whole genome shotgun (WGS) entry which is preliminary data.</text>
</comment>
<evidence type="ECO:0000256" key="1">
    <source>
        <dbReference type="SAM" id="SignalP"/>
    </source>
</evidence>